<feature type="region of interest" description="Disordered" evidence="1">
    <location>
        <begin position="278"/>
        <end position="314"/>
    </location>
</feature>
<name>A0A0J7NTB9_LASNI</name>
<keyword evidence="2" id="KW-0472">Membrane</keyword>
<dbReference type="PaxDb" id="67767-A0A0J7NTB9"/>
<keyword evidence="3" id="KW-0732">Signal</keyword>
<gene>
    <name evidence="4" type="ORF">RF55_4109</name>
</gene>
<reference evidence="4 5" key="1">
    <citation type="submission" date="2015-04" db="EMBL/GenBank/DDBJ databases">
        <title>Lasius niger genome sequencing.</title>
        <authorList>
            <person name="Konorov E.A."/>
            <person name="Nikitin M.A."/>
            <person name="Kirill M.V."/>
            <person name="Chang P."/>
        </authorList>
    </citation>
    <scope>NUCLEOTIDE SEQUENCE [LARGE SCALE GENOMIC DNA]</scope>
    <source>
        <tissue evidence="4">Whole</tissue>
    </source>
</reference>
<evidence type="ECO:0000256" key="3">
    <source>
        <dbReference type="SAM" id="SignalP"/>
    </source>
</evidence>
<evidence type="ECO:0000256" key="2">
    <source>
        <dbReference type="SAM" id="Phobius"/>
    </source>
</evidence>
<accession>A0A0J7NTB9</accession>
<evidence type="ECO:0000256" key="1">
    <source>
        <dbReference type="SAM" id="MobiDB-lite"/>
    </source>
</evidence>
<keyword evidence="5" id="KW-1185">Reference proteome</keyword>
<dbReference type="PRINTS" id="PR01228">
    <property type="entry name" value="EGGSHELL"/>
</dbReference>
<feature type="compositionally biased region" description="Gly residues" evidence="1">
    <location>
        <begin position="280"/>
        <end position="289"/>
    </location>
</feature>
<dbReference type="InterPro" id="IPR012464">
    <property type="entry name" value="DUF1676"/>
</dbReference>
<dbReference type="Proteomes" id="UP000036403">
    <property type="component" value="Unassembled WGS sequence"/>
</dbReference>
<dbReference type="AlphaFoldDB" id="A0A0J7NTB9"/>
<feature type="signal peptide" evidence="3">
    <location>
        <begin position="1"/>
        <end position="16"/>
    </location>
</feature>
<proteinExistence type="predicted"/>
<dbReference type="PANTHER" id="PTHR21879:SF9">
    <property type="entry name" value="OSIRIS 16"/>
    <property type="match status" value="1"/>
</dbReference>
<protein>
    <submittedName>
        <fullName evidence="4">Osiris 16-like protein</fullName>
    </submittedName>
</protein>
<dbReference type="STRING" id="67767.A0A0J7NTB9"/>
<feature type="transmembrane region" description="Helical" evidence="2">
    <location>
        <begin position="220"/>
        <end position="239"/>
    </location>
</feature>
<comment type="caution">
    <text evidence="4">The sequence shown here is derived from an EMBL/GenBank/DDBJ whole genome shotgun (WGS) entry which is preliminary data.</text>
</comment>
<feature type="compositionally biased region" description="Gly residues" evidence="1">
    <location>
        <begin position="304"/>
        <end position="314"/>
    </location>
</feature>
<keyword evidence="2" id="KW-1133">Transmembrane helix</keyword>
<evidence type="ECO:0000313" key="5">
    <source>
        <dbReference type="Proteomes" id="UP000036403"/>
    </source>
</evidence>
<feature type="chain" id="PRO_5005291149" evidence="3">
    <location>
        <begin position="17"/>
        <end position="500"/>
    </location>
</feature>
<keyword evidence="2" id="KW-0812">Transmembrane</keyword>
<organism evidence="4 5">
    <name type="scientific">Lasius niger</name>
    <name type="common">Black garden ant</name>
    <dbReference type="NCBI Taxonomy" id="67767"/>
    <lineage>
        <taxon>Eukaryota</taxon>
        <taxon>Metazoa</taxon>
        <taxon>Ecdysozoa</taxon>
        <taxon>Arthropoda</taxon>
        <taxon>Hexapoda</taxon>
        <taxon>Insecta</taxon>
        <taxon>Pterygota</taxon>
        <taxon>Neoptera</taxon>
        <taxon>Endopterygota</taxon>
        <taxon>Hymenoptera</taxon>
        <taxon>Apocrita</taxon>
        <taxon>Aculeata</taxon>
        <taxon>Formicoidea</taxon>
        <taxon>Formicidae</taxon>
        <taxon>Formicinae</taxon>
        <taxon>Lasius</taxon>
        <taxon>Lasius</taxon>
    </lineage>
</organism>
<dbReference type="PANTHER" id="PTHR21879">
    <property type="entry name" value="FI03362P-RELATED-RELATED"/>
    <property type="match status" value="1"/>
</dbReference>
<dbReference type="EMBL" id="LBMM01001841">
    <property type="protein sequence ID" value="KMQ95660.1"/>
    <property type="molecule type" value="Genomic_DNA"/>
</dbReference>
<sequence length="500" mass="54210">MFVLCLLIACAIHANAYEKNGIQNVKDYIFDTGLRKAPVERRIFNLKKNGFKIDVKIVPAPRNDSMEIKEDDYFPEFPVKDIGKCVIEFSLGCIKKRFVRFLETITRLDEITLLGQDVKLVKIRTIHRSDGRAMNNTDASIERSLDDFFNSFTLRLTLPRWNSKREKNQIDVMYDETAVVEGRGKKCGGGDKCGGGGGGGKGGKCQMMMMGMLMMVKMKLIALMSMKSMMMGGMSLMLSMMMLMSKFGKGGGGGGGGGPWQSGGGGGGQLKEIVLLTKASGGGGGGGGPSDSYGAPPPSSYGPPSGGGGGYGGGGGWGRSFHKRPMMLSYDEVIKEETANDGSNRTPMVGEVISNAESIDYPDYQDYQKSSSEISSNSMISNWNIANNGFQKYGGINVTADSVKNNSKVETTVSAKEKSFIFNRNPSINLINVTEKNVDSVTSTNQPDVTHKTDMTYTDEWQATAAKINSNNIPSSNSNVRIELQQTESHSKDMPLLRGI</sequence>
<dbReference type="GO" id="GO:0016020">
    <property type="term" value="C:membrane"/>
    <property type="evidence" value="ECO:0007669"/>
    <property type="project" value="TreeGrafter"/>
</dbReference>
<dbReference type="OrthoDB" id="6622274at2759"/>
<evidence type="ECO:0000313" key="4">
    <source>
        <dbReference type="EMBL" id="KMQ95660.1"/>
    </source>
</evidence>
<dbReference type="Pfam" id="PF07898">
    <property type="entry name" value="DUF1676"/>
    <property type="match status" value="1"/>
</dbReference>